<sequence>MEMLRKCDDATKVTGIRQRTSLNCSRSARSLDGTLSILRHAVGFPPVPPVLDEPATIAACLMTIARRSDTDKPSATSLAALDVANASATCATLLQASGSSPNEMDFTTIHHQRPAEHSLLHATDGVVCYCQNGGNGRLLYQVGVSVDRDMSPRLRKSCRQCLAQSPIRTRRFPLFCRNTCLLTWTPRELKDNFRTKAQPSILANSGTALKNRTVVLIGGCSGEGKAELRAFVDADAFVALSDVSGERGIEIAE</sequence>
<evidence type="ECO:0000313" key="1">
    <source>
        <dbReference type="EMBL" id="EME46780.1"/>
    </source>
</evidence>
<organism evidence="1 2">
    <name type="scientific">Dothistroma septosporum (strain NZE10 / CBS 128990)</name>
    <name type="common">Red band needle blight fungus</name>
    <name type="synonym">Mycosphaerella pini</name>
    <dbReference type="NCBI Taxonomy" id="675120"/>
    <lineage>
        <taxon>Eukaryota</taxon>
        <taxon>Fungi</taxon>
        <taxon>Dikarya</taxon>
        <taxon>Ascomycota</taxon>
        <taxon>Pezizomycotina</taxon>
        <taxon>Dothideomycetes</taxon>
        <taxon>Dothideomycetidae</taxon>
        <taxon>Mycosphaerellales</taxon>
        <taxon>Mycosphaerellaceae</taxon>
        <taxon>Dothistroma</taxon>
    </lineage>
</organism>
<accession>N1PWL0</accession>
<name>N1PWL0_DOTSN</name>
<dbReference type="Proteomes" id="UP000016933">
    <property type="component" value="Unassembled WGS sequence"/>
</dbReference>
<dbReference type="HOGENOM" id="CLU_1098484_0_0_1"/>
<dbReference type="AlphaFoldDB" id="N1PWL0"/>
<protein>
    <submittedName>
        <fullName evidence="1">Uncharacterized protein</fullName>
    </submittedName>
</protein>
<dbReference type="EMBL" id="KB446537">
    <property type="protein sequence ID" value="EME46780.1"/>
    <property type="molecule type" value="Genomic_DNA"/>
</dbReference>
<evidence type="ECO:0000313" key="2">
    <source>
        <dbReference type="Proteomes" id="UP000016933"/>
    </source>
</evidence>
<gene>
    <name evidence="1" type="ORF">DOTSEDRAFT_33333</name>
</gene>
<reference evidence="2" key="1">
    <citation type="journal article" date="2012" name="PLoS Genet.">
        <title>The genomes of the fungal plant pathogens Cladosporium fulvum and Dothistroma septosporum reveal adaptation to different hosts and lifestyles but also signatures of common ancestry.</title>
        <authorList>
            <person name="de Wit P.J.G.M."/>
            <person name="van der Burgt A."/>
            <person name="Oekmen B."/>
            <person name="Stergiopoulos I."/>
            <person name="Abd-Elsalam K.A."/>
            <person name="Aerts A.L."/>
            <person name="Bahkali A.H."/>
            <person name="Beenen H.G."/>
            <person name="Chettri P."/>
            <person name="Cox M.P."/>
            <person name="Datema E."/>
            <person name="de Vries R.P."/>
            <person name="Dhillon B."/>
            <person name="Ganley A.R."/>
            <person name="Griffiths S.A."/>
            <person name="Guo Y."/>
            <person name="Hamelin R.C."/>
            <person name="Henrissat B."/>
            <person name="Kabir M.S."/>
            <person name="Jashni M.K."/>
            <person name="Kema G."/>
            <person name="Klaubauf S."/>
            <person name="Lapidus A."/>
            <person name="Levasseur A."/>
            <person name="Lindquist E."/>
            <person name="Mehrabi R."/>
            <person name="Ohm R.A."/>
            <person name="Owen T.J."/>
            <person name="Salamov A."/>
            <person name="Schwelm A."/>
            <person name="Schijlen E."/>
            <person name="Sun H."/>
            <person name="van den Burg H.A."/>
            <person name="van Ham R.C.H.J."/>
            <person name="Zhang S."/>
            <person name="Goodwin S.B."/>
            <person name="Grigoriev I.V."/>
            <person name="Collemare J."/>
            <person name="Bradshaw R.E."/>
        </authorList>
    </citation>
    <scope>NUCLEOTIDE SEQUENCE [LARGE SCALE GENOMIC DNA]</scope>
    <source>
        <strain evidence="2">NZE10 / CBS 128990</strain>
    </source>
</reference>
<reference evidence="1 2" key="2">
    <citation type="journal article" date="2012" name="PLoS Pathog.">
        <title>Diverse lifestyles and strategies of plant pathogenesis encoded in the genomes of eighteen Dothideomycetes fungi.</title>
        <authorList>
            <person name="Ohm R.A."/>
            <person name="Feau N."/>
            <person name="Henrissat B."/>
            <person name="Schoch C.L."/>
            <person name="Horwitz B.A."/>
            <person name="Barry K.W."/>
            <person name="Condon B.J."/>
            <person name="Copeland A.C."/>
            <person name="Dhillon B."/>
            <person name="Glaser F."/>
            <person name="Hesse C.N."/>
            <person name="Kosti I."/>
            <person name="LaButti K."/>
            <person name="Lindquist E.A."/>
            <person name="Lucas S."/>
            <person name="Salamov A.A."/>
            <person name="Bradshaw R.E."/>
            <person name="Ciuffetti L."/>
            <person name="Hamelin R.C."/>
            <person name="Kema G.H.J."/>
            <person name="Lawrence C."/>
            <person name="Scott J.A."/>
            <person name="Spatafora J.W."/>
            <person name="Turgeon B.G."/>
            <person name="de Wit P.J.G.M."/>
            <person name="Zhong S."/>
            <person name="Goodwin S.B."/>
            <person name="Grigoriev I.V."/>
        </authorList>
    </citation>
    <scope>NUCLEOTIDE SEQUENCE [LARGE SCALE GENOMIC DNA]</scope>
    <source>
        <strain evidence="2">NZE10 / CBS 128990</strain>
    </source>
</reference>
<proteinExistence type="predicted"/>
<keyword evidence="2" id="KW-1185">Reference proteome</keyword>